<dbReference type="HOGENOM" id="CLU_1364261_0_0_7"/>
<proteinExistence type="predicted"/>
<name>H8MNK9_CORCM</name>
<gene>
    <name evidence="2" type="ordered locus">COCOR_04938</name>
</gene>
<feature type="compositionally biased region" description="Low complexity" evidence="1">
    <location>
        <begin position="84"/>
        <end position="95"/>
    </location>
</feature>
<feature type="compositionally biased region" description="Low complexity" evidence="1">
    <location>
        <begin position="56"/>
        <end position="73"/>
    </location>
</feature>
<evidence type="ECO:0000313" key="3">
    <source>
        <dbReference type="Proteomes" id="UP000007587"/>
    </source>
</evidence>
<reference evidence="2 3" key="1">
    <citation type="journal article" date="2012" name="J. Bacteriol.">
        <title>Complete Genome Sequence of the Fruiting Myxobacterium Corallococcus coralloides DSM 2259.</title>
        <authorList>
            <person name="Huntley S."/>
            <person name="Zhang Y."/>
            <person name="Treuner-Lange A."/>
            <person name="Kneip S."/>
            <person name="Sensen C.W."/>
            <person name="Sogaard-Andersen L."/>
        </authorList>
    </citation>
    <scope>NUCLEOTIDE SEQUENCE [LARGE SCALE GENOMIC DNA]</scope>
    <source>
        <strain evidence="3">ATCC 25202 / DSM 2259 / NBRC 100086 / M2</strain>
    </source>
</reference>
<accession>H8MNK9</accession>
<evidence type="ECO:0000256" key="1">
    <source>
        <dbReference type="SAM" id="MobiDB-lite"/>
    </source>
</evidence>
<dbReference type="KEGG" id="ccx:COCOR_04938"/>
<keyword evidence="3" id="KW-1185">Reference proteome</keyword>
<protein>
    <submittedName>
        <fullName evidence="2">Uncharacterized protein</fullName>
    </submittedName>
</protein>
<dbReference type="STRING" id="1144275.COCOR_04938"/>
<dbReference type="AlphaFoldDB" id="H8MNK9"/>
<feature type="region of interest" description="Disordered" evidence="1">
    <location>
        <begin position="1"/>
        <end position="200"/>
    </location>
</feature>
<organism evidence="2 3">
    <name type="scientific">Corallococcus coralloides (strain ATCC 25202 / DSM 2259 / NBRC 100086 / M2)</name>
    <name type="common">Myxococcus coralloides</name>
    <dbReference type="NCBI Taxonomy" id="1144275"/>
    <lineage>
        <taxon>Bacteria</taxon>
        <taxon>Pseudomonadati</taxon>
        <taxon>Myxococcota</taxon>
        <taxon>Myxococcia</taxon>
        <taxon>Myxococcales</taxon>
        <taxon>Cystobacterineae</taxon>
        <taxon>Myxococcaceae</taxon>
        <taxon>Corallococcus</taxon>
    </lineage>
</organism>
<evidence type="ECO:0000313" key="2">
    <source>
        <dbReference type="EMBL" id="AFE06114.1"/>
    </source>
</evidence>
<dbReference type="Proteomes" id="UP000007587">
    <property type="component" value="Chromosome"/>
</dbReference>
<dbReference type="InParanoid" id="H8MNK9"/>
<reference evidence="3" key="2">
    <citation type="submission" date="2012-03" db="EMBL/GenBank/DDBJ databases">
        <title>Genome sequence of the fruiting myxobacterium Corallococcus coralloides DSM 2259.</title>
        <authorList>
            <person name="Huntley S."/>
            <person name="Zhang Y."/>
            <person name="Treuner-Lange A."/>
            <person name="Sensen C.W."/>
            <person name="Sogaard-Andersen L."/>
        </authorList>
    </citation>
    <scope>NUCLEOTIDE SEQUENCE [LARGE SCALE GENOMIC DNA]</scope>
    <source>
        <strain evidence="3">ATCC 25202 / DSM 2259 / NBRC 100086 / M2</strain>
    </source>
</reference>
<sequence length="200" mass="20592">MTRRAAGLPGIRVERAHATAPRRRPAPDRRRARPGPVARRPRPAPGGHRSRRRRGPAPAEGPVVGRGARAGGDPHARHRGPGAAGRPARPGPAGRVHLGPQPAHPAGRVARGGALPAPPRRGNPGQRRAPPAPAGHAEDSSAGRSSVSAHPYRPPRGAGRGRGQPRGLRGAERRALGGVAVGSRPGRSALKHACLPALQP</sequence>
<dbReference type="EMBL" id="CP003389">
    <property type="protein sequence ID" value="AFE06114.1"/>
    <property type="molecule type" value="Genomic_DNA"/>
</dbReference>